<dbReference type="PANTHER" id="PTHR36452">
    <property type="entry name" value="CHROMOSOME 12, WHOLE GENOME SHOTGUN SEQUENCE"/>
    <property type="match status" value="1"/>
</dbReference>
<dbReference type="EMBL" id="VLLI01000005">
    <property type="protein sequence ID" value="TWJ00898.1"/>
    <property type="molecule type" value="Genomic_DNA"/>
</dbReference>
<dbReference type="Pfam" id="PF09365">
    <property type="entry name" value="DUF2461"/>
    <property type="match status" value="1"/>
</dbReference>
<dbReference type="Proteomes" id="UP000317010">
    <property type="component" value="Unassembled WGS sequence"/>
</dbReference>
<proteinExistence type="predicted"/>
<dbReference type="RefSeq" id="WP_144912374.1">
    <property type="nucleotide sequence ID" value="NZ_VLLI01000005.1"/>
</dbReference>
<accession>A0A562U536</accession>
<dbReference type="InterPro" id="IPR012808">
    <property type="entry name" value="CHP02453"/>
</dbReference>
<organism evidence="1 2">
    <name type="scientific">Mucilaginibacter frigoritolerans</name>
    <dbReference type="NCBI Taxonomy" id="652788"/>
    <lineage>
        <taxon>Bacteria</taxon>
        <taxon>Pseudomonadati</taxon>
        <taxon>Bacteroidota</taxon>
        <taxon>Sphingobacteriia</taxon>
        <taxon>Sphingobacteriales</taxon>
        <taxon>Sphingobacteriaceae</taxon>
        <taxon>Mucilaginibacter</taxon>
    </lineage>
</organism>
<dbReference type="AlphaFoldDB" id="A0A562U536"/>
<dbReference type="OrthoDB" id="9794241at2"/>
<sequence>MAPITINIDSIEFLKDLSKNNNREWFNTYKDRYVEAQNNIVAFADALIIEMNRHDQIETASGKKSLFRIYKDVRFSKDKMPYNTHWSGSLKRATKKLRGGYYFRLEPGNSFIAAGFFGPEPNDMKRIRQDIDANYEDWGKLLANPALVKTFGKMRGAQIKSAPRGYAKDHPAIDLLQYKQFLFKYEFSDEEILNSDFLFKVNAIFKNMRPFLDYMSEVLSTDANGISILD</sequence>
<name>A0A562U536_9SPHI</name>
<comment type="caution">
    <text evidence="1">The sequence shown here is derived from an EMBL/GenBank/DDBJ whole genome shotgun (WGS) entry which is preliminary data.</text>
</comment>
<reference evidence="1 2" key="1">
    <citation type="submission" date="2019-07" db="EMBL/GenBank/DDBJ databases">
        <title>Genomic Encyclopedia of Archaeal and Bacterial Type Strains, Phase II (KMG-II): from individual species to whole genera.</title>
        <authorList>
            <person name="Goeker M."/>
        </authorList>
    </citation>
    <scope>NUCLEOTIDE SEQUENCE [LARGE SCALE GENOMIC DNA]</scope>
    <source>
        <strain evidence="1 2">ATCC BAA-1854</strain>
    </source>
</reference>
<dbReference type="PIRSF" id="PIRSF028451">
    <property type="entry name" value="UCP028451"/>
    <property type="match status" value="1"/>
</dbReference>
<dbReference type="InterPro" id="IPR015996">
    <property type="entry name" value="UCP028451"/>
</dbReference>
<gene>
    <name evidence="1" type="ORF">JN11_02159</name>
</gene>
<dbReference type="NCBIfam" id="TIGR02453">
    <property type="entry name" value="TIGR02453 family protein"/>
    <property type="match status" value="1"/>
</dbReference>
<evidence type="ECO:0000313" key="1">
    <source>
        <dbReference type="EMBL" id="TWJ00898.1"/>
    </source>
</evidence>
<evidence type="ECO:0000313" key="2">
    <source>
        <dbReference type="Proteomes" id="UP000317010"/>
    </source>
</evidence>
<protein>
    <submittedName>
        <fullName evidence="1">Uncharacterized protein (TIGR02453 family)</fullName>
    </submittedName>
</protein>
<dbReference type="PANTHER" id="PTHR36452:SF1">
    <property type="entry name" value="DUF2461 DOMAIN-CONTAINING PROTEIN"/>
    <property type="match status" value="1"/>
</dbReference>
<keyword evidence="2" id="KW-1185">Reference proteome</keyword>